<evidence type="ECO:0000313" key="5">
    <source>
        <dbReference type="EMBL" id="CAL1131809.1"/>
    </source>
</evidence>
<dbReference type="EMBL" id="CAMXCT030000411">
    <property type="protein sequence ID" value="CAL4765746.1"/>
    <property type="molecule type" value="Genomic_DNA"/>
</dbReference>
<accession>A0A9P1D602</accession>
<evidence type="ECO:0000313" key="6">
    <source>
        <dbReference type="Proteomes" id="UP001152797"/>
    </source>
</evidence>
<evidence type="ECO:0000313" key="3">
    <source>
        <dbReference type="EMBL" id="CAI3983878.1"/>
    </source>
</evidence>
<comment type="caution">
    <text evidence="4">The sequence shown here is derived from an EMBL/GenBank/DDBJ whole genome shotgun (WGS) entry which is preliminary data.</text>
</comment>
<protein>
    <submittedName>
        <fullName evidence="4">Uncharacterized protein</fullName>
    </submittedName>
</protein>
<dbReference type="EMBL" id="CAMXCT010003301">
    <property type="protein sequence ID" value="CAI4003591.1"/>
    <property type="molecule type" value="Genomic_DNA"/>
</dbReference>
<evidence type="ECO:0000256" key="1">
    <source>
        <dbReference type="SAM" id="MobiDB-lite"/>
    </source>
</evidence>
<feature type="region of interest" description="Disordered" evidence="1">
    <location>
        <begin position="29"/>
        <end position="56"/>
    </location>
</feature>
<dbReference type="EMBL" id="CAMXCT010000411">
    <property type="protein sequence ID" value="CAI3978434.1"/>
    <property type="molecule type" value="Genomic_DNA"/>
</dbReference>
<organism evidence="4">
    <name type="scientific">Cladocopium goreaui</name>
    <dbReference type="NCBI Taxonomy" id="2562237"/>
    <lineage>
        <taxon>Eukaryota</taxon>
        <taxon>Sar</taxon>
        <taxon>Alveolata</taxon>
        <taxon>Dinophyceae</taxon>
        <taxon>Suessiales</taxon>
        <taxon>Symbiodiniaceae</taxon>
        <taxon>Cladocopium</taxon>
    </lineage>
</organism>
<dbReference type="EMBL" id="CAMXCT030000843">
    <property type="protein sequence ID" value="CAL4771190.1"/>
    <property type="molecule type" value="Genomic_DNA"/>
</dbReference>
<reference evidence="4" key="1">
    <citation type="submission" date="2022-10" db="EMBL/GenBank/DDBJ databases">
        <authorList>
            <person name="Chen Y."/>
            <person name="Dougan E. K."/>
            <person name="Chan C."/>
            <person name="Rhodes N."/>
            <person name="Thang M."/>
        </authorList>
    </citation>
    <scope>NUCLEOTIDE SEQUENCE</scope>
</reference>
<sequence length="137" mass="15760">MDTPEKRPRMKAADRPWAELSDHLVRGNWLLQSPPPLPPPQDDPPVTPVKRKHCNAESAPELPMPIKAEPQRQGQVVQGPCLFVRMINYNKYKWVSGLFKLNLFPFHPVDPGIYFTRVRKEFQGVFLCSSLGEDRRS</sequence>
<dbReference type="Proteomes" id="UP001152797">
    <property type="component" value="Unassembled WGS sequence"/>
</dbReference>
<evidence type="ECO:0000313" key="4">
    <source>
        <dbReference type="EMBL" id="CAI4003591.1"/>
    </source>
</evidence>
<feature type="compositionally biased region" description="Pro residues" evidence="1">
    <location>
        <begin position="33"/>
        <end position="47"/>
    </location>
</feature>
<keyword evidence="6" id="KW-1185">Reference proteome</keyword>
<dbReference type="EMBL" id="CAMXCT020003301">
    <property type="protein sequence ID" value="CAL1156966.1"/>
    <property type="molecule type" value="Genomic_DNA"/>
</dbReference>
<name>A0A9P1D602_9DINO</name>
<dbReference type="EMBL" id="CAMXCT020000843">
    <property type="protein sequence ID" value="CAL1137253.1"/>
    <property type="molecule type" value="Genomic_DNA"/>
</dbReference>
<gene>
    <name evidence="3" type="ORF">C1SCF055_LOCUS11455</name>
    <name evidence="4" type="ORF">C1SCF055_LOCUS29450</name>
    <name evidence="2" type="ORF">C1SCF055_LOCUS6486</name>
</gene>
<dbReference type="EMBL" id="CAMXCT010000843">
    <property type="protein sequence ID" value="CAI3983878.1"/>
    <property type="molecule type" value="Genomic_DNA"/>
</dbReference>
<dbReference type="AlphaFoldDB" id="A0A9P1D602"/>
<dbReference type="EMBL" id="CAMXCT030003301">
    <property type="protein sequence ID" value="CAL4790903.1"/>
    <property type="molecule type" value="Genomic_DNA"/>
</dbReference>
<dbReference type="EMBL" id="CAMXCT020000411">
    <property type="protein sequence ID" value="CAL1131809.1"/>
    <property type="molecule type" value="Genomic_DNA"/>
</dbReference>
<reference evidence="5" key="2">
    <citation type="submission" date="2024-04" db="EMBL/GenBank/DDBJ databases">
        <authorList>
            <person name="Chen Y."/>
            <person name="Shah S."/>
            <person name="Dougan E. K."/>
            <person name="Thang M."/>
            <person name="Chan C."/>
        </authorList>
    </citation>
    <scope>NUCLEOTIDE SEQUENCE [LARGE SCALE GENOMIC DNA]</scope>
</reference>
<evidence type="ECO:0000313" key="2">
    <source>
        <dbReference type="EMBL" id="CAI3978434.1"/>
    </source>
</evidence>
<proteinExistence type="predicted"/>